<keyword evidence="5" id="KW-1185">Reference proteome</keyword>
<dbReference type="EMBL" id="BAAAZH010000006">
    <property type="protein sequence ID" value="GAA4111353.1"/>
    <property type="molecule type" value="Genomic_DNA"/>
</dbReference>
<feature type="domain" description="STAS" evidence="3">
    <location>
        <begin position="2"/>
        <end position="111"/>
    </location>
</feature>
<dbReference type="Pfam" id="PF01740">
    <property type="entry name" value="STAS"/>
    <property type="match status" value="1"/>
</dbReference>
<comment type="caution">
    <text evidence="4">The sequence shown here is derived from an EMBL/GenBank/DDBJ whole genome shotgun (WGS) entry which is preliminary data.</text>
</comment>
<dbReference type="CDD" id="cd07043">
    <property type="entry name" value="STAS_anti-anti-sigma_factors"/>
    <property type="match status" value="1"/>
</dbReference>
<evidence type="ECO:0000259" key="3">
    <source>
        <dbReference type="PROSITE" id="PS50801"/>
    </source>
</evidence>
<name>A0ABP7XC86_9ACTN</name>
<evidence type="ECO:0000256" key="1">
    <source>
        <dbReference type="ARBA" id="ARBA00009013"/>
    </source>
</evidence>
<dbReference type="Gene3D" id="3.30.750.24">
    <property type="entry name" value="STAS domain"/>
    <property type="match status" value="1"/>
</dbReference>
<dbReference type="NCBIfam" id="TIGR00377">
    <property type="entry name" value="ant_ant_sig"/>
    <property type="match status" value="1"/>
</dbReference>
<protein>
    <recommendedName>
        <fullName evidence="2">Anti-sigma factor antagonist</fullName>
    </recommendedName>
</protein>
<sequence>MFAVTVRQESDRTVVSCAGEIDLMSTAELRTVIGDQIVEGRVHLVVDLAEVTFVDSSGLGVLVAARRKTRTFRGSLCLVVDHPAVLRVLHVTALDRVFPVHRTLADALAADPAVDTAGPVDPDGGAAVTRPAG</sequence>
<dbReference type="InterPro" id="IPR002645">
    <property type="entry name" value="STAS_dom"/>
</dbReference>
<accession>A0ABP7XC86</accession>
<evidence type="ECO:0000313" key="4">
    <source>
        <dbReference type="EMBL" id="GAA4111353.1"/>
    </source>
</evidence>
<organism evidence="4 5">
    <name type="scientific">Nocardioides fonticola</name>
    <dbReference type="NCBI Taxonomy" id="450363"/>
    <lineage>
        <taxon>Bacteria</taxon>
        <taxon>Bacillati</taxon>
        <taxon>Actinomycetota</taxon>
        <taxon>Actinomycetes</taxon>
        <taxon>Propionibacteriales</taxon>
        <taxon>Nocardioidaceae</taxon>
        <taxon>Nocardioides</taxon>
    </lineage>
</organism>
<comment type="similarity">
    <text evidence="1 2">Belongs to the anti-sigma-factor antagonist family.</text>
</comment>
<dbReference type="PROSITE" id="PS50801">
    <property type="entry name" value="STAS"/>
    <property type="match status" value="1"/>
</dbReference>
<evidence type="ECO:0000256" key="2">
    <source>
        <dbReference type="RuleBase" id="RU003749"/>
    </source>
</evidence>
<dbReference type="SUPFAM" id="SSF52091">
    <property type="entry name" value="SpoIIaa-like"/>
    <property type="match status" value="1"/>
</dbReference>
<proteinExistence type="inferred from homology"/>
<dbReference type="RefSeq" id="WP_344731844.1">
    <property type="nucleotide sequence ID" value="NZ_BAAAZH010000006.1"/>
</dbReference>
<evidence type="ECO:0000313" key="5">
    <source>
        <dbReference type="Proteomes" id="UP001501495"/>
    </source>
</evidence>
<dbReference type="Proteomes" id="UP001501495">
    <property type="component" value="Unassembled WGS sequence"/>
</dbReference>
<reference evidence="5" key="1">
    <citation type="journal article" date="2019" name="Int. J. Syst. Evol. Microbiol.">
        <title>The Global Catalogue of Microorganisms (GCM) 10K type strain sequencing project: providing services to taxonomists for standard genome sequencing and annotation.</title>
        <authorList>
            <consortium name="The Broad Institute Genomics Platform"/>
            <consortium name="The Broad Institute Genome Sequencing Center for Infectious Disease"/>
            <person name="Wu L."/>
            <person name="Ma J."/>
        </authorList>
    </citation>
    <scope>NUCLEOTIDE SEQUENCE [LARGE SCALE GENOMIC DNA]</scope>
    <source>
        <strain evidence="5">JCM 16703</strain>
    </source>
</reference>
<gene>
    <name evidence="4" type="primary">bldG_1</name>
    <name evidence="4" type="ORF">GCM10022215_07080</name>
</gene>
<dbReference type="PANTHER" id="PTHR33495:SF2">
    <property type="entry name" value="ANTI-SIGMA FACTOR ANTAGONIST TM_1081-RELATED"/>
    <property type="match status" value="1"/>
</dbReference>
<dbReference type="PANTHER" id="PTHR33495">
    <property type="entry name" value="ANTI-SIGMA FACTOR ANTAGONIST TM_1081-RELATED-RELATED"/>
    <property type="match status" value="1"/>
</dbReference>
<dbReference type="InterPro" id="IPR003658">
    <property type="entry name" value="Anti-sigma_ant"/>
</dbReference>
<dbReference type="InterPro" id="IPR036513">
    <property type="entry name" value="STAS_dom_sf"/>
</dbReference>